<sequence>MIHLRYFARLREQLATSEEQLVWSAEIATVAALREQLCTRGGVWAEALGAEQTVLAAVAQELARPDTQIQDGQEVAFFPPVTGG</sequence>
<evidence type="ECO:0000313" key="5">
    <source>
        <dbReference type="Proteomes" id="UP000198672"/>
    </source>
</evidence>
<dbReference type="AlphaFoldDB" id="A0A1H3FDD0"/>
<dbReference type="EMBL" id="FNOW01000018">
    <property type="protein sequence ID" value="SDX88986.1"/>
    <property type="molecule type" value="Genomic_DNA"/>
</dbReference>
<name>A0A1H3FDD0_ALLWA</name>
<dbReference type="PANTHER" id="PTHR33359">
    <property type="entry name" value="MOLYBDOPTERIN SYNTHASE SULFUR CARRIER SUBUNIT"/>
    <property type="match status" value="1"/>
</dbReference>
<evidence type="ECO:0000313" key="4">
    <source>
        <dbReference type="EMBL" id="SDX88986.1"/>
    </source>
</evidence>
<dbReference type="InterPro" id="IPR016155">
    <property type="entry name" value="Mopterin_synth/thiamin_S_b"/>
</dbReference>
<dbReference type="GO" id="GO:0006777">
    <property type="term" value="P:Mo-molybdopterin cofactor biosynthetic process"/>
    <property type="evidence" value="ECO:0007669"/>
    <property type="project" value="InterPro"/>
</dbReference>
<dbReference type="NCBIfam" id="TIGR01682">
    <property type="entry name" value="moaD"/>
    <property type="match status" value="1"/>
</dbReference>
<dbReference type="GO" id="GO:0000166">
    <property type="term" value="F:nucleotide binding"/>
    <property type="evidence" value="ECO:0007669"/>
    <property type="project" value="UniProtKB-KW"/>
</dbReference>
<dbReference type="RefSeq" id="WP_091333496.1">
    <property type="nucleotide sequence ID" value="NZ_FNOW01000018.1"/>
</dbReference>
<accession>A0A1H3FDD0</accession>
<evidence type="ECO:0000256" key="1">
    <source>
        <dbReference type="ARBA" id="ARBA00022741"/>
    </source>
</evidence>
<reference evidence="5" key="1">
    <citation type="submission" date="2016-10" db="EMBL/GenBank/DDBJ databases">
        <authorList>
            <person name="Varghese N."/>
            <person name="Submissions S."/>
        </authorList>
    </citation>
    <scope>NUCLEOTIDE SEQUENCE [LARGE SCALE GENOMIC DNA]</scope>
    <source>
        <strain evidence="5">DSM 173</strain>
    </source>
</reference>
<dbReference type="STRING" id="61595.SAMN05421644_1187"/>
<dbReference type="Gene3D" id="3.10.20.30">
    <property type="match status" value="1"/>
</dbReference>
<keyword evidence="5" id="KW-1185">Reference proteome</keyword>
<dbReference type="Pfam" id="PF02597">
    <property type="entry name" value="ThiS"/>
    <property type="match status" value="1"/>
</dbReference>
<evidence type="ECO:0000256" key="3">
    <source>
        <dbReference type="ARBA" id="ARBA00024247"/>
    </source>
</evidence>
<dbReference type="OrthoDB" id="9801945at2"/>
<dbReference type="SUPFAM" id="SSF54285">
    <property type="entry name" value="MoaD/ThiS"/>
    <property type="match status" value="1"/>
</dbReference>
<dbReference type="InterPro" id="IPR012675">
    <property type="entry name" value="Beta-grasp_dom_sf"/>
</dbReference>
<proteinExistence type="inferred from homology"/>
<organism evidence="4 5">
    <name type="scientific">Allochromatium warmingii</name>
    <name type="common">Chromatium warmingii</name>
    <dbReference type="NCBI Taxonomy" id="61595"/>
    <lineage>
        <taxon>Bacteria</taxon>
        <taxon>Pseudomonadati</taxon>
        <taxon>Pseudomonadota</taxon>
        <taxon>Gammaproteobacteria</taxon>
        <taxon>Chromatiales</taxon>
        <taxon>Chromatiaceae</taxon>
        <taxon>Allochromatium</taxon>
    </lineage>
</organism>
<dbReference type="GO" id="GO:1990133">
    <property type="term" value="C:molybdopterin adenylyltransferase complex"/>
    <property type="evidence" value="ECO:0007669"/>
    <property type="project" value="TreeGrafter"/>
</dbReference>
<keyword evidence="1" id="KW-0547">Nucleotide-binding</keyword>
<protein>
    <recommendedName>
        <fullName evidence="3">Molybdopterin synthase sulfur carrier subunit</fullName>
    </recommendedName>
</protein>
<gene>
    <name evidence="4" type="ORF">SAMN05421644_1187</name>
</gene>
<evidence type="ECO:0000256" key="2">
    <source>
        <dbReference type="ARBA" id="ARBA00024200"/>
    </source>
</evidence>
<dbReference type="CDD" id="cd00754">
    <property type="entry name" value="Ubl_MoaD"/>
    <property type="match status" value="1"/>
</dbReference>
<dbReference type="InterPro" id="IPR044672">
    <property type="entry name" value="MOCS2A"/>
</dbReference>
<dbReference type="InterPro" id="IPR003749">
    <property type="entry name" value="ThiS/MoaD-like"/>
</dbReference>
<dbReference type="PANTHER" id="PTHR33359:SF1">
    <property type="entry name" value="MOLYBDOPTERIN SYNTHASE SULFUR CARRIER SUBUNIT"/>
    <property type="match status" value="1"/>
</dbReference>
<dbReference type="Proteomes" id="UP000198672">
    <property type="component" value="Unassembled WGS sequence"/>
</dbReference>
<comment type="similarity">
    <text evidence="2">Belongs to the MoaD family.</text>
</comment>